<name>W3XNY5_PESFW</name>
<dbReference type="PANTHER" id="PTHR45458">
    <property type="entry name" value="SHORT-CHAIN DEHYDROGENASE/REDUCTASE SDR"/>
    <property type="match status" value="1"/>
</dbReference>
<dbReference type="KEGG" id="pfy:PFICI_01581"/>
<dbReference type="Pfam" id="PF00106">
    <property type="entry name" value="adh_short"/>
    <property type="match status" value="1"/>
</dbReference>
<keyword evidence="2" id="KW-1185">Reference proteome</keyword>
<dbReference type="AlphaFoldDB" id="W3XNY5"/>
<dbReference type="SUPFAM" id="SSF51735">
    <property type="entry name" value="NAD(P)-binding Rossmann-fold domains"/>
    <property type="match status" value="1"/>
</dbReference>
<dbReference type="GO" id="GO:0016616">
    <property type="term" value="F:oxidoreductase activity, acting on the CH-OH group of donors, NAD or NADP as acceptor"/>
    <property type="evidence" value="ECO:0007669"/>
    <property type="project" value="TreeGrafter"/>
</dbReference>
<proteinExistence type="predicted"/>
<dbReference type="RefSeq" id="XP_007828353.1">
    <property type="nucleotide sequence ID" value="XM_007830162.1"/>
</dbReference>
<dbReference type="PRINTS" id="PR00081">
    <property type="entry name" value="GDHRDH"/>
</dbReference>
<evidence type="ECO:0000313" key="2">
    <source>
        <dbReference type="Proteomes" id="UP000030651"/>
    </source>
</evidence>
<reference evidence="2" key="1">
    <citation type="journal article" date="2015" name="BMC Genomics">
        <title>Genomic and transcriptomic analysis of the endophytic fungus Pestalotiopsis fici reveals its lifestyle and high potential for synthesis of natural products.</title>
        <authorList>
            <person name="Wang X."/>
            <person name="Zhang X."/>
            <person name="Liu L."/>
            <person name="Xiang M."/>
            <person name="Wang W."/>
            <person name="Sun X."/>
            <person name="Che Y."/>
            <person name="Guo L."/>
            <person name="Liu G."/>
            <person name="Guo L."/>
            <person name="Wang C."/>
            <person name="Yin W.B."/>
            <person name="Stadler M."/>
            <person name="Zhang X."/>
            <person name="Liu X."/>
        </authorList>
    </citation>
    <scope>NUCLEOTIDE SEQUENCE [LARGE SCALE GENOMIC DNA]</scope>
    <source>
        <strain evidence="2">W106-1 / CGMCC3.15140</strain>
    </source>
</reference>
<organism evidence="1 2">
    <name type="scientific">Pestalotiopsis fici (strain W106-1 / CGMCC3.15140)</name>
    <dbReference type="NCBI Taxonomy" id="1229662"/>
    <lineage>
        <taxon>Eukaryota</taxon>
        <taxon>Fungi</taxon>
        <taxon>Dikarya</taxon>
        <taxon>Ascomycota</taxon>
        <taxon>Pezizomycotina</taxon>
        <taxon>Sordariomycetes</taxon>
        <taxon>Xylariomycetidae</taxon>
        <taxon>Amphisphaeriales</taxon>
        <taxon>Sporocadaceae</taxon>
        <taxon>Pestalotiopsis</taxon>
    </lineage>
</organism>
<accession>W3XNY5</accession>
<dbReference type="InterPro" id="IPR052184">
    <property type="entry name" value="SDR_enzymes"/>
</dbReference>
<dbReference type="PANTHER" id="PTHR45458:SF3">
    <property type="entry name" value="CHAIN DEHYDROGENASE (ATSC), PUTATIVE-RELATED"/>
    <property type="match status" value="1"/>
</dbReference>
<dbReference type="eggNOG" id="KOG1611">
    <property type="taxonomic scope" value="Eukaryota"/>
</dbReference>
<sequence>MSSYVITGASRGLGFAFLKEFSSNPNNTVIGLARNASALKEKVASELPGRSNIHVFAADLTNYEDFKTAAEQTSAVTGGAVDYLVANAASVSSNEEYNPLGDLPVLTAAESLRNSVEVNVIGNMYFISAFLPLILKGKVKKIISLSTGMADIDLINGYDIEISAMYAASKAALNVIIAKYNVQYKKQGVLFLSYSPGVVDTGNFDASTLTPEQLQRLQTMFGGFAKYAPNFAGPVPTEVAVKQAVEVWENASLEKGDGGAFISHLGNRQWL</sequence>
<dbReference type="EMBL" id="KI912109">
    <property type="protein sequence ID" value="ETS87753.1"/>
    <property type="molecule type" value="Genomic_DNA"/>
</dbReference>
<dbReference type="HOGENOM" id="CLU_010194_9_2_1"/>
<gene>
    <name evidence="1" type="ORF">PFICI_01581</name>
</gene>
<dbReference type="InParanoid" id="W3XNY5"/>
<dbReference type="InterPro" id="IPR036291">
    <property type="entry name" value="NAD(P)-bd_dom_sf"/>
</dbReference>
<dbReference type="Gene3D" id="3.40.50.720">
    <property type="entry name" value="NAD(P)-binding Rossmann-like Domain"/>
    <property type="match status" value="1"/>
</dbReference>
<dbReference type="OrthoDB" id="7289984at2759"/>
<dbReference type="OMA" id="PHFKGPA"/>
<protein>
    <submittedName>
        <fullName evidence="1">Uncharacterized protein</fullName>
    </submittedName>
</protein>
<dbReference type="Proteomes" id="UP000030651">
    <property type="component" value="Unassembled WGS sequence"/>
</dbReference>
<dbReference type="GeneID" id="19266594"/>
<dbReference type="InterPro" id="IPR002347">
    <property type="entry name" value="SDR_fam"/>
</dbReference>
<evidence type="ECO:0000313" key="1">
    <source>
        <dbReference type="EMBL" id="ETS87753.1"/>
    </source>
</evidence>